<evidence type="ECO:0000256" key="1">
    <source>
        <dbReference type="SAM" id="SignalP"/>
    </source>
</evidence>
<reference evidence="2 3" key="1">
    <citation type="submission" date="2019-10" db="EMBL/GenBank/DDBJ databases">
        <title>Rudanella paleaurantiibacter sp. nov., isolated from sludge.</title>
        <authorList>
            <person name="Xu S.Q."/>
        </authorList>
    </citation>
    <scope>NUCLEOTIDE SEQUENCE [LARGE SCALE GENOMIC DNA]</scope>
    <source>
        <strain evidence="2 3">HX-22-17</strain>
    </source>
</reference>
<feature type="signal peptide" evidence="1">
    <location>
        <begin position="1"/>
        <end position="20"/>
    </location>
</feature>
<gene>
    <name evidence="2" type="ORF">F5984_03500</name>
</gene>
<dbReference type="AlphaFoldDB" id="A0A7J5U595"/>
<proteinExistence type="predicted"/>
<organism evidence="2 3">
    <name type="scientific">Rudanella paleaurantiibacter</name>
    <dbReference type="NCBI Taxonomy" id="2614655"/>
    <lineage>
        <taxon>Bacteria</taxon>
        <taxon>Pseudomonadati</taxon>
        <taxon>Bacteroidota</taxon>
        <taxon>Cytophagia</taxon>
        <taxon>Cytophagales</taxon>
        <taxon>Cytophagaceae</taxon>
        <taxon>Rudanella</taxon>
    </lineage>
</organism>
<keyword evidence="1" id="KW-0732">Signal</keyword>
<dbReference type="EMBL" id="WELI01000001">
    <property type="protein sequence ID" value="KAB7733019.1"/>
    <property type="molecule type" value="Genomic_DNA"/>
</dbReference>
<dbReference type="Proteomes" id="UP000488299">
    <property type="component" value="Unassembled WGS sequence"/>
</dbReference>
<feature type="chain" id="PRO_5029826649" evidence="1">
    <location>
        <begin position="21"/>
        <end position="262"/>
    </location>
</feature>
<sequence length="262" mass="29243">MIRSTLFLFFAILFVSPLLAQNPQAPQTYTYLIYHKLAPGMTIQDALPVEREWRAINQAAVDEGKLIGWHMMVKQMSSNPNPTEYDYVTCIVSPEMGIKGASPAAMAKIYGDSVQTRMASLQKRDRQTAPVVKIEVWENLSPLFGSGFRPDKQLNVVVDFLKLRDAQTDWRPSVTALTRTGTDLTGQKQLAGWGLSALVVPSAAEKGYNFAQVRAASSLGVLARVADAKQLENSRQLNRTFEVVRQEVFRFEEFTVRPSASK</sequence>
<comment type="caution">
    <text evidence="2">The sequence shown here is derived from an EMBL/GenBank/DDBJ whole genome shotgun (WGS) entry which is preliminary data.</text>
</comment>
<accession>A0A7J5U595</accession>
<dbReference type="RefSeq" id="WP_152122803.1">
    <property type="nucleotide sequence ID" value="NZ_WELI01000001.1"/>
</dbReference>
<evidence type="ECO:0000313" key="3">
    <source>
        <dbReference type="Proteomes" id="UP000488299"/>
    </source>
</evidence>
<protein>
    <submittedName>
        <fullName evidence="2">Uncharacterized protein</fullName>
    </submittedName>
</protein>
<name>A0A7J5U595_9BACT</name>
<evidence type="ECO:0000313" key="2">
    <source>
        <dbReference type="EMBL" id="KAB7733019.1"/>
    </source>
</evidence>
<keyword evidence="3" id="KW-1185">Reference proteome</keyword>